<dbReference type="InterPro" id="IPR008258">
    <property type="entry name" value="Transglycosylase_SLT_dom_1"/>
</dbReference>
<reference evidence="5" key="1">
    <citation type="submission" date="2023-03" db="EMBL/GenBank/DDBJ databases">
        <title>Edaphobacter sp.</title>
        <authorList>
            <person name="Huber K.J."/>
            <person name="Papendorf J."/>
            <person name="Pilke C."/>
            <person name="Bunk B."/>
            <person name="Sproeer C."/>
            <person name="Pester M."/>
        </authorList>
    </citation>
    <scope>NUCLEOTIDE SEQUENCE</scope>
    <source>
        <strain evidence="5">DSM 110680</strain>
    </source>
</reference>
<feature type="signal peptide" evidence="3">
    <location>
        <begin position="1"/>
        <end position="18"/>
    </location>
</feature>
<feature type="compositionally biased region" description="Polar residues" evidence="2">
    <location>
        <begin position="37"/>
        <end position="48"/>
    </location>
</feature>
<feature type="compositionally biased region" description="Polar residues" evidence="2">
    <location>
        <begin position="57"/>
        <end position="87"/>
    </location>
</feature>
<dbReference type="SUPFAM" id="SSF53955">
    <property type="entry name" value="Lysozyme-like"/>
    <property type="match status" value="1"/>
</dbReference>
<feature type="compositionally biased region" description="Basic residues" evidence="2">
    <location>
        <begin position="92"/>
        <end position="105"/>
    </location>
</feature>
<dbReference type="Pfam" id="PF01464">
    <property type="entry name" value="SLT"/>
    <property type="match status" value="1"/>
</dbReference>
<comment type="similarity">
    <text evidence="1">Belongs to the transglycosylase Slt family.</text>
</comment>
<dbReference type="InterPro" id="IPR019734">
    <property type="entry name" value="TPR_rpt"/>
</dbReference>
<sequence length="818" mass="89941">MSPVFSPLLTQVPARVLAAVLCALLAATPLEGKRYDAQTSASPDTSHPATHKAKKPGSTSTQKPSATSARKPGTSTARKSSATTHRSATAPRGKKKYVSPAERRRRAARAHKIKLAFVASTELRPMAQQLATLRTPAAYSGVLSYAHAHSGEPAAAAYLSLGHAYLLDKRYIDAVASLHQAKQSGEELNDYADFLAAKANHEANLEAQAETLLKGFKEKYPDSIFVDEVPELEANVLLDLHDLVGAKRVLDAAASDPAAGRVGYQLAAGLLAQAQNQNQEAVHIFKALLLAYPLSTEAAIARAKLTSLNAEDSLTSDELRGLGDAYYKAGHYEEASEQYRALAQKFNLDPQTRNGFAVAAAACDLKLKRLTETQATALADTPDENGARRLYLLMELARNRNDLDEQTSIVTRLETDFPSSQWLAEALFSSGNMYLLRKDYPRAAEYYSYLAEHFSSNKNASAAHWRAGWLNYRLGNFKDAERIFDEQIHNFPGTTETASALYWRGRLYESQDHNLAQAAANYRTIVRVYQHFFYAQMARQRLAALGSTEPAPTPDLDQIKSANVPTLAESFPEDSPHLAKAKLLANAGLNDYIPREIAADPDSGSWSALAEAQIYASYGEAYRAMRALKRALPGAASAPIQSIPLAYWHILFPEPYWTTIKIESAKNNLDPYLVASLIRQESEFNPSVISYANAWGLMQLLPSTGKTIAREEGMTHFQTFQLLDPETNIRLGTRYLRQTLDRFGGVPEYALAAYNAGESRVEDWQASGPYSGIDEFVESIPFTQTRDYVQAILRNIEIYREIDASQTAPAASKSSSGR</sequence>
<feature type="region of interest" description="Disordered" evidence="2">
    <location>
        <begin position="35"/>
        <end position="105"/>
    </location>
</feature>
<evidence type="ECO:0000256" key="2">
    <source>
        <dbReference type="SAM" id="MobiDB-lite"/>
    </source>
</evidence>
<dbReference type="EMBL" id="CP121196">
    <property type="protein sequence ID" value="XBH15697.1"/>
    <property type="molecule type" value="Genomic_DNA"/>
</dbReference>
<dbReference type="SMART" id="SM00028">
    <property type="entry name" value="TPR"/>
    <property type="match status" value="5"/>
</dbReference>
<proteinExistence type="inferred from homology"/>
<dbReference type="Gene3D" id="1.25.40.10">
    <property type="entry name" value="Tetratricopeptide repeat domain"/>
    <property type="match status" value="2"/>
</dbReference>
<accession>A0AAU7DCB6</accession>
<dbReference type="CDD" id="cd13401">
    <property type="entry name" value="Slt70-like"/>
    <property type="match status" value="1"/>
</dbReference>
<gene>
    <name evidence="5" type="ORF">P8935_14070</name>
</gene>
<dbReference type="InterPro" id="IPR011990">
    <property type="entry name" value="TPR-like_helical_dom_sf"/>
</dbReference>
<dbReference type="GO" id="GO:0008933">
    <property type="term" value="F:peptidoglycan lytic transglycosylase activity"/>
    <property type="evidence" value="ECO:0007669"/>
    <property type="project" value="InterPro"/>
</dbReference>
<protein>
    <submittedName>
        <fullName evidence="5">Transglycosylase SLT domain-containing protein</fullName>
    </submittedName>
</protein>
<dbReference type="Gene3D" id="1.10.530.10">
    <property type="match status" value="1"/>
</dbReference>
<dbReference type="InterPro" id="IPR023346">
    <property type="entry name" value="Lysozyme-like_dom_sf"/>
</dbReference>
<organism evidence="5">
    <name type="scientific">Telmatobacter sp. DSM 110680</name>
    <dbReference type="NCBI Taxonomy" id="3036704"/>
    <lineage>
        <taxon>Bacteria</taxon>
        <taxon>Pseudomonadati</taxon>
        <taxon>Acidobacteriota</taxon>
        <taxon>Terriglobia</taxon>
        <taxon>Terriglobales</taxon>
        <taxon>Acidobacteriaceae</taxon>
        <taxon>Telmatobacter</taxon>
    </lineage>
</organism>
<dbReference type="AlphaFoldDB" id="A0AAU7DCB6"/>
<evidence type="ECO:0000313" key="5">
    <source>
        <dbReference type="EMBL" id="XBH15697.1"/>
    </source>
</evidence>
<dbReference type="SUPFAM" id="SSF48452">
    <property type="entry name" value="TPR-like"/>
    <property type="match status" value="2"/>
</dbReference>
<dbReference type="GO" id="GO:0000270">
    <property type="term" value="P:peptidoglycan metabolic process"/>
    <property type="evidence" value="ECO:0007669"/>
    <property type="project" value="InterPro"/>
</dbReference>
<dbReference type="InterPro" id="IPR000189">
    <property type="entry name" value="Transglyc_AS"/>
</dbReference>
<evidence type="ECO:0000259" key="4">
    <source>
        <dbReference type="Pfam" id="PF01464"/>
    </source>
</evidence>
<dbReference type="PANTHER" id="PTHR37423:SF2">
    <property type="entry name" value="MEMBRANE-BOUND LYTIC MUREIN TRANSGLYCOSYLASE C"/>
    <property type="match status" value="1"/>
</dbReference>
<name>A0AAU7DCB6_9BACT</name>
<dbReference type="RefSeq" id="WP_348260931.1">
    <property type="nucleotide sequence ID" value="NZ_CP121196.1"/>
</dbReference>
<feature type="domain" description="Transglycosylase SLT" evidence="4">
    <location>
        <begin position="660"/>
        <end position="768"/>
    </location>
</feature>
<keyword evidence="3" id="KW-0732">Signal</keyword>
<dbReference type="PANTHER" id="PTHR37423">
    <property type="entry name" value="SOLUBLE LYTIC MUREIN TRANSGLYCOSYLASE-RELATED"/>
    <property type="match status" value="1"/>
</dbReference>
<dbReference type="PROSITE" id="PS00922">
    <property type="entry name" value="TRANSGLYCOSYLASE"/>
    <property type="match status" value="1"/>
</dbReference>
<feature type="chain" id="PRO_5043358103" evidence="3">
    <location>
        <begin position="19"/>
        <end position="818"/>
    </location>
</feature>
<evidence type="ECO:0000256" key="1">
    <source>
        <dbReference type="ARBA" id="ARBA00007734"/>
    </source>
</evidence>
<evidence type="ECO:0000256" key="3">
    <source>
        <dbReference type="SAM" id="SignalP"/>
    </source>
</evidence>
<dbReference type="GO" id="GO:0016020">
    <property type="term" value="C:membrane"/>
    <property type="evidence" value="ECO:0007669"/>
    <property type="project" value="InterPro"/>
</dbReference>